<keyword evidence="1" id="KW-0143">Chaperone</keyword>
<proteinExistence type="inferred from homology"/>
<dbReference type="Proteomes" id="UP001381693">
    <property type="component" value="Unassembled WGS sequence"/>
</dbReference>
<feature type="domain" description="Tim10-like" evidence="2">
    <location>
        <begin position="37"/>
        <end position="98"/>
    </location>
</feature>
<dbReference type="GO" id="GO:0015031">
    <property type="term" value="P:protein transport"/>
    <property type="evidence" value="ECO:0007669"/>
    <property type="project" value="UniProtKB-KW"/>
</dbReference>
<protein>
    <recommendedName>
        <fullName evidence="1">Mitochondrial import inner membrane translocase subunit</fullName>
    </recommendedName>
</protein>
<comment type="similarity">
    <text evidence="1">Belongs to the small Tim family.</text>
</comment>
<name>A0AAN8WXC4_HALRR</name>
<accession>A0AAN8WXC4</accession>
<comment type="domain">
    <text evidence="1">The twin CX3C motif contains 4 conserved Cys residues that form 2 disulfide bonds in the mitochondrial intermembrane space.</text>
</comment>
<evidence type="ECO:0000259" key="2">
    <source>
        <dbReference type="Pfam" id="PF02953"/>
    </source>
</evidence>
<reference evidence="3 4" key="1">
    <citation type="submission" date="2023-11" db="EMBL/GenBank/DDBJ databases">
        <title>Halocaridina rubra genome assembly.</title>
        <authorList>
            <person name="Smith C."/>
        </authorList>
    </citation>
    <scope>NUCLEOTIDE SEQUENCE [LARGE SCALE GENOMIC DNA]</scope>
    <source>
        <strain evidence="3">EP-1</strain>
        <tissue evidence="3">Whole</tissue>
    </source>
</reference>
<comment type="subunit">
    <text evidence="1">Heterohexamer.</text>
</comment>
<dbReference type="Pfam" id="PF02953">
    <property type="entry name" value="zf-Tim10_DDP"/>
    <property type="match status" value="1"/>
</dbReference>
<keyword evidence="1" id="KW-0496">Mitochondrion</keyword>
<comment type="caution">
    <text evidence="3">The sequence shown here is derived from an EMBL/GenBank/DDBJ whole genome shotgun (WGS) entry which is preliminary data.</text>
</comment>
<evidence type="ECO:0000256" key="1">
    <source>
        <dbReference type="RuleBase" id="RU367043"/>
    </source>
</evidence>
<keyword evidence="1" id="KW-1015">Disulfide bond</keyword>
<keyword evidence="1" id="KW-0999">Mitochondrion inner membrane</keyword>
<dbReference type="InterPro" id="IPR035427">
    <property type="entry name" value="Tim10-like_dom_sf"/>
</dbReference>
<organism evidence="3 4">
    <name type="scientific">Halocaridina rubra</name>
    <name type="common">Hawaiian red shrimp</name>
    <dbReference type="NCBI Taxonomy" id="373956"/>
    <lineage>
        <taxon>Eukaryota</taxon>
        <taxon>Metazoa</taxon>
        <taxon>Ecdysozoa</taxon>
        <taxon>Arthropoda</taxon>
        <taxon>Crustacea</taxon>
        <taxon>Multicrustacea</taxon>
        <taxon>Malacostraca</taxon>
        <taxon>Eumalacostraca</taxon>
        <taxon>Eucarida</taxon>
        <taxon>Decapoda</taxon>
        <taxon>Pleocyemata</taxon>
        <taxon>Caridea</taxon>
        <taxon>Atyoidea</taxon>
        <taxon>Atyidae</taxon>
        <taxon>Halocaridina</taxon>
    </lineage>
</organism>
<gene>
    <name evidence="3" type="primary">TIMM8A</name>
    <name evidence="3" type="ORF">SK128_001450</name>
</gene>
<feature type="non-terminal residue" evidence="3">
    <location>
        <position position="1"/>
    </location>
</feature>
<comment type="function">
    <text evidence="1">Mitochondrial intermembrane chaperone that participates in the import and insertion of some multi-pass transmembrane proteins into the mitochondrial inner membrane. Also required for the transfer of beta-barrel precursors from the TOM complex to the sorting and assembly machinery (SAM complex) of the outer membrane. Acts as a chaperone-like protein that protects the hydrophobic precursors from aggregation and guide them through the mitochondrial intermembrane space.</text>
</comment>
<keyword evidence="1" id="KW-0472">Membrane</keyword>
<keyword evidence="1" id="KW-0811">Translocation</keyword>
<dbReference type="AlphaFoldDB" id="A0AAN8WXC4"/>
<evidence type="ECO:0000313" key="4">
    <source>
        <dbReference type="Proteomes" id="UP001381693"/>
    </source>
</evidence>
<dbReference type="SUPFAM" id="SSF144122">
    <property type="entry name" value="Tim10-like"/>
    <property type="match status" value="1"/>
</dbReference>
<keyword evidence="1" id="KW-0653">Protein transport</keyword>
<dbReference type="GO" id="GO:0005743">
    <property type="term" value="C:mitochondrial inner membrane"/>
    <property type="evidence" value="ECO:0007669"/>
    <property type="project" value="UniProtKB-SubCell"/>
</dbReference>
<comment type="subcellular location">
    <subcellularLocation>
        <location evidence="1">Mitochondrion inner membrane</location>
        <topology evidence="1">Peripheral membrane protein</topology>
        <orientation evidence="1">Intermembrane side</orientation>
    </subcellularLocation>
</comment>
<keyword evidence="4" id="KW-1185">Reference proteome</keyword>
<dbReference type="Gene3D" id="1.10.287.810">
    <property type="entry name" value="Mitochondrial import inner membrane translocase subunit tim13 like domains"/>
    <property type="match status" value="1"/>
</dbReference>
<keyword evidence="1" id="KW-0813">Transport</keyword>
<dbReference type="EMBL" id="JAXCGZ010013359">
    <property type="protein sequence ID" value="KAK7072722.1"/>
    <property type="molecule type" value="Genomic_DNA"/>
</dbReference>
<dbReference type="InterPro" id="IPR004217">
    <property type="entry name" value="Tim10-like"/>
</dbReference>
<sequence>QSYTVLSSRCYNITSSSRIVMNILDQLSSLDPLLSRFIEGETQKQRFQFLVHELTEKCWDKCMERPSTRLESRTEGCIVNCVERFIDSSNFVANRLQKVSTSGLE</sequence>
<evidence type="ECO:0000313" key="3">
    <source>
        <dbReference type="EMBL" id="KAK7072722.1"/>
    </source>
</evidence>